<sequence length="329" mass="38545">MDTQSPSISIARTAGKAGTAKSVSWTTPTLSRPAGKLSCHKTSSDAQAEPIIEFQPTVPTPGSLAHGRRQQEVRFADPEICTFDDNDYDLIDCGDDLFPEDEGDDRYDQYDYEGKMDFFQDETLKAEPDDLLDFQDELSCSVVPRLILTTPEGETITGDDIPEGKKCYFSKEYRALQQRWLDNLANSLVPGNWKKIRDWNLPEETYRERRRAEEKKRKRQREKEESQRRRQEADAAERARQLQKMQVQYDKQEGRYRDVEKRHQAQQSWTWYPGVDIRKLVEELLEKLIEKMIRKNEEAVRKFQQVTDKLSAIEARERDRLESWGRERA</sequence>
<dbReference type="AlphaFoldDB" id="A0AAD8V4B3"/>
<dbReference type="RefSeq" id="XP_060413720.1">
    <property type="nucleotide sequence ID" value="XM_060561181.1"/>
</dbReference>
<evidence type="ECO:0000256" key="1">
    <source>
        <dbReference type="SAM" id="MobiDB-lite"/>
    </source>
</evidence>
<feature type="region of interest" description="Disordered" evidence="1">
    <location>
        <begin position="207"/>
        <end position="256"/>
    </location>
</feature>
<reference evidence="2" key="1">
    <citation type="submission" date="2021-06" db="EMBL/GenBank/DDBJ databases">
        <title>Comparative genomics, transcriptomics and evolutionary studies reveal genomic signatures of adaptation to plant cell wall in hemibiotrophic fungi.</title>
        <authorList>
            <consortium name="DOE Joint Genome Institute"/>
            <person name="Baroncelli R."/>
            <person name="Diaz J.F."/>
            <person name="Benocci T."/>
            <person name="Peng M."/>
            <person name="Battaglia E."/>
            <person name="Haridas S."/>
            <person name="Andreopoulos W."/>
            <person name="Labutti K."/>
            <person name="Pangilinan J."/>
            <person name="Floch G.L."/>
            <person name="Makela M.R."/>
            <person name="Henrissat B."/>
            <person name="Grigoriev I.V."/>
            <person name="Crouch J.A."/>
            <person name="De Vries R.P."/>
            <person name="Sukno S.A."/>
            <person name="Thon M.R."/>
        </authorList>
    </citation>
    <scope>NUCLEOTIDE SEQUENCE</scope>
    <source>
        <strain evidence="2">CBS 125086</strain>
    </source>
</reference>
<feature type="compositionally biased region" description="Basic and acidic residues" evidence="1">
    <location>
        <begin position="207"/>
        <end position="240"/>
    </location>
</feature>
<dbReference type="Proteomes" id="UP001230504">
    <property type="component" value="Unassembled WGS sequence"/>
</dbReference>
<proteinExistence type="predicted"/>
<feature type="compositionally biased region" description="Polar residues" evidence="1">
    <location>
        <begin position="21"/>
        <end position="30"/>
    </location>
</feature>
<keyword evidence="3" id="KW-1185">Reference proteome</keyword>
<name>A0AAD8V4B3_9PEZI</name>
<dbReference type="GeneID" id="85445421"/>
<dbReference type="EMBL" id="JAHLJV010000033">
    <property type="protein sequence ID" value="KAK1590222.1"/>
    <property type="molecule type" value="Genomic_DNA"/>
</dbReference>
<organism evidence="2 3">
    <name type="scientific">Colletotrichum navitas</name>
    <dbReference type="NCBI Taxonomy" id="681940"/>
    <lineage>
        <taxon>Eukaryota</taxon>
        <taxon>Fungi</taxon>
        <taxon>Dikarya</taxon>
        <taxon>Ascomycota</taxon>
        <taxon>Pezizomycotina</taxon>
        <taxon>Sordariomycetes</taxon>
        <taxon>Hypocreomycetidae</taxon>
        <taxon>Glomerellales</taxon>
        <taxon>Glomerellaceae</taxon>
        <taxon>Colletotrichum</taxon>
        <taxon>Colletotrichum graminicola species complex</taxon>
    </lineage>
</organism>
<comment type="caution">
    <text evidence="2">The sequence shown here is derived from an EMBL/GenBank/DDBJ whole genome shotgun (WGS) entry which is preliminary data.</text>
</comment>
<feature type="region of interest" description="Disordered" evidence="1">
    <location>
        <begin position="1"/>
        <end position="48"/>
    </location>
</feature>
<feature type="compositionally biased region" description="Polar residues" evidence="1">
    <location>
        <begin position="1"/>
        <end position="10"/>
    </location>
</feature>
<gene>
    <name evidence="2" type="ORF">LY79DRAFT_590641</name>
</gene>
<protein>
    <submittedName>
        <fullName evidence="2">Uncharacterized protein</fullName>
    </submittedName>
</protein>
<evidence type="ECO:0000313" key="2">
    <source>
        <dbReference type="EMBL" id="KAK1590222.1"/>
    </source>
</evidence>
<evidence type="ECO:0000313" key="3">
    <source>
        <dbReference type="Proteomes" id="UP001230504"/>
    </source>
</evidence>
<accession>A0AAD8V4B3</accession>